<name>A0ACC5QY62_9HYPH</name>
<organism evidence="1 2">
    <name type="scientific">Taklimakanibacter albus</name>
    <dbReference type="NCBI Taxonomy" id="2800327"/>
    <lineage>
        <taxon>Bacteria</taxon>
        <taxon>Pseudomonadati</taxon>
        <taxon>Pseudomonadota</taxon>
        <taxon>Alphaproteobacteria</taxon>
        <taxon>Hyphomicrobiales</taxon>
        <taxon>Aestuariivirgaceae</taxon>
        <taxon>Taklimakanibacter</taxon>
    </lineage>
</organism>
<accession>A0ACC5QY62</accession>
<gene>
    <name evidence="1" type="ORF">JHL16_03130</name>
</gene>
<keyword evidence="2" id="KW-1185">Reference proteome</keyword>
<proteinExistence type="predicted"/>
<dbReference type="EMBL" id="JAENHL010000004">
    <property type="protein sequence ID" value="MBK1865333.1"/>
    <property type="molecule type" value="Genomic_DNA"/>
</dbReference>
<dbReference type="Proteomes" id="UP000616151">
    <property type="component" value="Unassembled WGS sequence"/>
</dbReference>
<comment type="caution">
    <text evidence="1">The sequence shown here is derived from an EMBL/GenBank/DDBJ whole genome shotgun (WGS) entry which is preliminary data.</text>
</comment>
<protein>
    <submittedName>
        <fullName evidence="1">Uncharacterized protein</fullName>
    </submittedName>
</protein>
<reference evidence="1" key="1">
    <citation type="submission" date="2021-01" db="EMBL/GenBank/DDBJ databases">
        <authorList>
            <person name="Sun Q."/>
        </authorList>
    </citation>
    <scope>NUCLEOTIDE SEQUENCE</scope>
    <source>
        <strain evidence="1">YIM B02566</strain>
    </source>
</reference>
<sequence>MSSPGQGSGAVVFPPGQYEALESAVMESARGRWFLSEYAKRNRAADTMMLLDALKKLENVASTNPIKPDRPLPDIGQLASTIKAARSEIASTHNDLLPDGGYLPADSALYDHITADAKSMGHEITKRSMSLRVIAGGLKAATADEEHVEAVEANARSLENLSWSQEVLSERIAKAMGLLSEIDNTLTGFSAEVEEAPLAGRQMPYFSRDEDLFTVPPEAPSEPPPLDLAAEMDKATQAAASAEKPRIVVIRRGKNEPLDIPLTG</sequence>
<evidence type="ECO:0000313" key="1">
    <source>
        <dbReference type="EMBL" id="MBK1865333.1"/>
    </source>
</evidence>
<evidence type="ECO:0000313" key="2">
    <source>
        <dbReference type="Proteomes" id="UP000616151"/>
    </source>
</evidence>